<dbReference type="InterPro" id="IPR001330">
    <property type="entry name" value="Prenyltrans"/>
</dbReference>
<evidence type="ECO:0000313" key="10">
    <source>
        <dbReference type="Proteomes" id="UP000271098"/>
    </source>
</evidence>
<keyword evidence="4" id="KW-0808">Transferase</keyword>
<dbReference type="Pfam" id="PF00432">
    <property type="entry name" value="Prenyltrans"/>
    <property type="match status" value="1"/>
</dbReference>
<gene>
    <name evidence="9" type="ORF">GPUH_LOCUS26267</name>
</gene>
<dbReference type="GO" id="GO:0004660">
    <property type="term" value="F:protein farnesyltransferase activity"/>
    <property type="evidence" value="ECO:0007669"/>
    <property type="project" value="TreeGrafter"/>
</dbReference>
<keyword evidence="10" id="KW-1185">Reference proteome</keyword>
<dbReference type="SUPFAM" id="SSF48239">
    <property type="entry name" value="Terpenoid cyclases/Protein prenyltransferases"/>
    <property type="match status" value="1"/>
</dbReference>
<sequence length="174" mass="19420">MLSDEKLLRHGLRLTAVEVSLIYLNFSYNSCTFSCQTYEGGFGGVRCCEAHGGYTFCGVAALMILGKFTLMHAPSLYKWLAQKQMKYEGGFQGRTNKLVDGCYSFWQAAVFPMLEVVKSTTIHPSFDAKALQEYILIACQDVESGGLRDKPHKFVSFEGVLGNVHRAFDFKSLS</sequence>
<dbReference type="InterPro" id="IPR008930">
    <property type="entry name" value="Terpenoid_cyclase/PrenylTrfase"/>
</dbReference>
<evidence type="ECO:0000256" key="5">
    <source>
        <dbReference type="ARBA" id="ARBA00022723"/>
    </source>
</evidence>
<protein>
    <recommendedName>
        <fullName evidence="8">Prenyltransferase alpha-alpha toroid domain-containing protein</fullName>
    </recommendedName>
</protein>
<comment type="cofactor">
    <cofactor evidence="1">
        <name>Zn(2+)</name>
        <dbReference type="ChEBI" id="CHEBI:29105"/>
    </cofactor>
</comment>
<feature type="domain" description="Prenyltransferase alpha-alpha toroid" evidence="8">
    <location>
        <begin position="33"/>
        <end position="154"/>
    </location>
</feature>
<reference evidence="9 10" key="1">
    <citation type="submission" date="2018-11" db="EMBL/GenBank/DDBJ databases">
        <authorList>
            <consortium name="Pathogen Informatics"/>
        </authorList>
    </citation>
    <scope>NUCLEOTIDE SEQUENCE [LARGE SCALE GENOMIC DNA]</scope>
</reference>
<keyword evidence="3" id="KW-0637">Prenyltransferase</keyword>
<evidence type="ECO:0000313" key="9">
    <source>
        <dbReference type="EMBL" id="VDN45319.1"/>
    </source>
</evidence>
<dbReference type="InterPro" id="IPR045089">
    <property type="entry name" value="PGGT1B-like"/>
</dbReference>
<dbReference type="EMBL" id="UYRT01109655">
    <property type="protein sequence ID" value="VDN45319.1"/>
    <property type="molecule type" value="Genomic_DNA"/>
</dbReference>
<comment type="similarity">
    <text evidence="2">Belongs to the protein prenyltransferase subunit beta family.</text>
</comment>
<keyword evidence="5" id="KW-0479">Metal-binding</keyword>
<keyword evidence="7" id="KW-0862">Zinc</keyword>
<keyword evidence="6" id="KW-0677">Repeat</keyword>
<proteinExistence type="inferred from homology"/>
<dbReference type="Proteomes" id="UP000271098">
    <property type="component" value="Unassembled WGS sequence"/>
</dbReference>
<name>A0A3P7RWZ7_9BILA</name>
<accession>A0A3P7RWZ7</accession>
<evidence type="ECO:0000256" key="3">
    <source>
        <dbReference type="ARBA" id="ARBA00022602"/>
    </source>
</evidence>
<dbReference type="PANTHER" id="PTHR11774">
    <property type="entry name" value="GERANYLGERANYL TRANSFERASE TYPE BETA SUBUNIT"/>
    <property type="match status" value="1"/>
</dbReference>
<dbReference type="GO" id="GO:0005965">
    <property type="term" value="C:protein farnesyltransferase complex"/>
    <property type="evidence" value="ECO:0007669"/>
    <property type="project" value="TreeGrafter"/>
</dbReference>
<dbReference type="AlphaFoldDB" id="A0A3P7RWZ7"/>
<evidence type="ECO:0000256" key="2">
    <source>
        <dbReference type="ARBA" id="ARBA00010497"/>
    </source>
</evidence>
<evidence type="ECO:0000256" key="6">
    <source>
        <dbReference type="ARBA" id="ARBA00022737"/>
    </source>
</evidence>
<dbReference type="OrthoDB" id="10261146at2759"/>
<evidence type="ECO:0000256" key="1">
    <source>
        <dbReference type="ARBA" id="ARBA00001947"/>
    </source>
</evidence>
<dbReference type="GO" id="GO:0046872">
    <property type="term" value="F:metal ion binding"/>
    <property type="evidence" value="ECO:0007669"/>
    <property type="project" value="UniProtKB-KW"/>
</dbReference>
<evidence type="ECO:0000259" key="8">
    <source>
        <dbReference type="Pfam" id="PF00432"/>
    </source>
</evidence>
<feature type="non-terminal residue" evidence="9">
    <location>
        <position position="174"/>
    </location>
</feature>
<evidence type="ECO:0000256" key="7">
    <source>
        <dbReference type="ARBA" id="ARBA00022833"/>
    </source>
</evidence>
<dbReference type="Gene3D" id="1.50.10.20">
    <property type="match status" value="1"/>
</dbReference>
<evidence type="ECO:0000256" key="4">
    <source>
        <dbReference type="ARBA" id="ARBA00022679"/>
    </source>
</evidence>
<dbReference type="PANTHER" id="PTHR11774:SF6">
    <property type="entry name" value="PROTEIN FARNESYLTRANSFERASE SUBUNIT BETA"/>
    <property type="match status" value="1"/>
</dbReference>
<organism evidence="9 10">
    <name type="scientific">Gongylonema pulchrum</name>
    <dbReference type="NCBI Taxonomy" id="637853"/>
    <lineage>
        <taxon>Eukaryota</taxon>
        <taxon>Metazoa</taxon>
        <taxon>Ecdysozoa</taxon>
        <taxon>Nematoda</taxon>
        <taxon>Chromadorea</taxon>
        <taxon>Rhabditida</taxon>
        <taxon>Spirurina</taxon>
        <taxon>Spiruromorpha</taxon>
        <taxon>Spiruroidea</taxon>
        <taxon>Gongylonematidae</taxon>
        <taxon>Gongylonema</taxon>
    </lineage>
</organism>